<dbReference type="PANTHER" id="PTHR10948:SF23">
    <property type="entry name" value="TRANSPOSASE INSI FOR INSERTION SEQUENCE ELEMENT IS30A-RELATED"/>
    <property type="match status" value="1"/>
</dbReference>
<dbReference type="GO" id="GO:0005829">
    <property type="term" value="C:cytosol"/>
    <property type="evidence" value="ECO:0007669"/>
    <property type="project" value="TreeGrafter"/>
</dbReference>
<dbReference type="SUPFAM" id="SSF53098">
    <property type="entry name" value="Ribonuclease H-like"/>
    <property type="match status" value="1"/>
</dbReference>
<dbReference type="GO" id="GO:0032196">
    <property type="term" value="P:transposition"/>
    <property type="evidence" value="ECO:0007669"/>
    <property type="project" value="TreeGrafter"/>
</dbReference>
<dbReference type="InterPro" id="IPR053392">
    <property type="entry name" value="Transposase_IS30-like"/>
</dbReference>
<protein>
    <submittedName>
        <fullName evidence="3">IS30 family transposase</fullName>
    </submittedName>
</protein>
<dbReference type="AlphaFoldDB" id="A0A2V5LE87"/>
<dbReference type="PANTHER" id="PTHR10948">
    <property type="entry name" value="TRANSPOSASE"/>
    <property type="match status" value="1"/>
</dbReference>
<organism evidence="3 4">
    <name type="scientific">Arthrobacter livingstonensis</name>
    <dbReference type="NCBI Taxonomy" id="670078"/>
    <lineage>
        <taxon>Bacteria</taxon>
        <taxon>Bacillati</taxon>
        <taxon>Actinomycetota</taxon>
        <taxon>Actinomycetes</taxon>
        <taxon>Micrococcales</taxon>
        <taxon>Micrococcaceae</taxon>
        <taxon>Arthrobacter</taxon>
    </lineage>
</organism>
<keyword evidence="4" id="KW-1185">Reference proteome</keyword>
<gene>
    <name evidence="3" type="ORF">CVV68_21525</name>
</gene>
<evidence type="ECO:0000256" key="1">
    <source>
        <dbReference type="SAM" id="MobiDB-lite"/>
    </source>
</evidence>
<proteinExistence type="predicted"/>
<reference evidence="3 4" key="1">
    <citation type="submission" date="2018-05" db="EMBL/GenBank/DDBJ databases">
        <title>Genetic diversity of glacier-inhabiting Cryobacterium bacteria in China and description of Cryobacterium mengkeensis sp. nov. and Arthrobacter glacialis sp. nov.</title>
        <authorList>
            <person name="Liu Q."/>
            <person name="Xin Y.-H."/>
        </authorList>
    </citation>
    <scope>NUCLEOTIDE SEQUENCE [LARGE SCALE GENOMIC DNA]</scope>
    <source>
        <strain evidence="3 4">LI2</strain>
    </source>
</reference>
<dbReference type="NCBIfam" id="NF033563">
    <property type="entry name" value="transpos_IS30"/>
    <property type="match status" value="1"/>
</dbReference>
<comment type="caution">
    <text evidence="3">The sequence shown here is derived from an EMBL/GenBank/DDBJ whole genome shotgun (WGS) entry which is preliminary data.</text>
</comment>
<evidence type="ECO:0000259" key="2">
    <source>
        <dbReference type="PROSITE" id="PS50994"/>
    </source>
</evidence>
<evidence type="ECO:0000313" key="3">
    <source>
        <dbReference type="EMBL" id="PYI64580.1"/>
    </source>
</evidence>
<feature type="domain" description="Integrase catalytic" evidence="2">
    <location>
        <begin position="115"/>
        <end position="221"/>
    </location>
</feature>
<evidence type="ECO:0000313" key="4">
    <source>
        <dbReference type="Proteomes" id="UP000247832"/>
    </source>
</evidence>
<dbReference type="InterPro" id="IPR051917">
    <property type="entry name" value="Transposase-Integrase"/>
</dbReference>
<sequence length="288" mass="32959">MDTRGPKECLCLRSQAQLRAVTRAGASHQPYRMRHDRLVDWVIQRLEKGWSPQEISGRLAVEFPNDAAMRASTEIIYAWIYDPARRHRQLWQYLPRGHKKGRRVHSERIRWRTSIHARPAEVEDRLQFGHWESDSVLGVRGTGALHTTVERVSRFLHAATLPGPTAQATLDGQLSFYRQLSVQAVAFVTADNGSEFAFHHRLADTIGVPTYFADPYSAWQRHERTLQRKDPQIPAHGLQLHQPRPGRAERDHRRDQRPTPQDPRLGPSAEVFGELCSMQATPTCCTST</sequence>
<feature type="region of interest" description="Disordered" evidence="1">
    <location>
        <begin position="229"/>
        <end position="268"/>
    </location>
</feature>
<accession>A0A2V5LE87</accession>
<name>A0A2V5LE87_9MICC</name>
<dbReference type="PROSITE" id="PS50994">
    <property type="entry name" value="INTEGRASE"/>
    <property type="match status" value="1"/>
</dbReference>
<dbReference type="InterPro" id="IPR001584">
    <property type="entry name" value="Integrase_cat-core"/>
</dbReference>
<dbReference type="GO" id="GO:0004803">
    <property type="term" value="F:transposase activity"/>
    <property type="evidence" value="ECO:0007669"/>
    <property type="project" value="TreeGrafter"/>
</dbReference>
<dbReference type="GO" id="GO:0015074">
    <property type="term" value="P:DNA integration"/>
    <property type="evidence" value="ECO:0007669"/>
    <property type="project" value="InterPro"/>
</dbReference>
<dbReference type="EMBL" id="QJVD01000046">
    <property type="protein sequence ID" value="PYI64580.1"/>
    <property type="molecule type" value="Genomic_DNA"/>
</dbReference>
<dbReference type="InterPro" id="IPR012337">
    <property type="entry name" value="RNaseH-like_sf"/>
</dbReference>
<feature type="compositionally biased region" description="Basic and acidic residues" evidence="1">
    <location>
        <begin position="246"/>
        <end position="257"/>
    </location>
</feature>
<dbReference type="OrthoDB" id="9803231at2"/>
<dbReference type="Proteomes" id="UP000247832">
    <property type="component" value="Unassembled WGS sequence"/>
</dbReference>